<dbReference type="EMBL" id="JAOVZO020000018">
    <property type="protein sequence ID" value="MDC8013646.1"/>
    <property type="molecule type" value="Genomic_DNA"/>
</dbReference>
<dbReference type="GO" id="GO:0005829">
    <property type="term" value="C:cytosol"/>
    <property type="evidence" value="ECO:0007669"/>
    <property type="project" value="TreeGrafter"/>
</dbReference>
<feature type="domain" description="RNA 2-O ribose methyltransferase substrate binding" evidence="4">
    <location>
        <begin position="36"/>
        <end position="111"/>
    </location>
</feature>
<accession>A0A9X4BI65</accession>
<keyword evidence="6" id="KW-1185">Reference proteome</keyword>
<dbReference type="InterPro" id="IPR029028">
    <property type="entry name" value="Alpha/beta_knot_MTases"/>
</dbReference>
<dbReference type="InterPro" id="IPR004441">
    <property type="entry name" value="rRNA_MeTrfase_TrmH"/>
</dbReference>
<dbReference type="RefSeq" id="WP_263542340.1">
    <property type="nucleotide sequence ID" value="NZ_JAOVZO020000018.1"/>
</dbReference>
<dbReference type="GO" id="GO:0008173">
    <property type="term" value="F:RNA methyltransferase activity"/>
    <property type="evidence" value="ECO:0007669"/>
    <property type="project" value="InterPro"/>
</dbReference>
<name>A0A9X4BI65_9GAMM</name>
<dbReference type="InterPro" id="IPR029064">
    <property type="entry name" value="Ribosomal_eL30-like_sf"/>
</dbReference>
<evidence type="ECO:0000256" key="1">
    <source>
        <dbReference type="ARBA" id="ARBA00022603"/>
    </source>
</evidence>
<dbReference type="Pfam" id="PF00588">
    <property type="entry name" value="SpoU_methylase"/>
    <property type="match status" value="1"/>
</dbReference>
<dbReference type="SUPFAM" id="SSF55315">
    <property type="entry name" value="L30e-like"/>
    <property type="match status" value="1"/>
</dbReference>
<dbReference type="GO" id="GO:0006396">
    <property type="term" value="P:RNA processing"/>
    <property type="evidence" value="ECO:0007669"/>
    <property type="project" value="InterPro"/>
</dbReference>
<dbReference type="InterPro" id="IPR001537">
    <property type="entry name" value="SpoU_MeTrfase"/>
</dbReference>
<dbReference type="PANTHER" id="PTHR46429">
    <property type="entry name" value="23S RRNA (GUANOSINE-2'-O-)-METHYLTRANSFERASE RLMB"/>
    <property type="match status" value="1"/>
</dbReference>
<dbReference type="Gene3D" id="3.40.1280.10">
    <property type="match status" value="1"/>
</dbReference>
<reference evidence="5" key="1">
    <citation type="submission" date="2023-02" db="EMBL/GenBank/DDBJ databases">
        <title>Tahibacter soli sp. nov. isolated from soil.</title>
        <authorList>
            <person name="Baek J.H."/>
            <person name="Lee J.K."/>
            <person name="Choi D.G."/>
            <person name="Jeon C.O."/>
        </authorList>
    </citation>
    <scope>NUCLEOTIDE SEQUENCE</scope>
    <source>
        <strain evidence="5">BL</strain>
    </source>
</reference>
<gene>
    <name evidence="5" type="ORF">OD750_013975</name>
</gene>
<dbReference type="Pfam" id="PF08032">
    <property type="entry name" value="SpoU_sub_bind"/>
    <property type="match status" value="1"/>
</dbReference>
<dbReference type="InterPro" id="IPR029026">
    <property type="entry name" value="tRNA_m1G_MTases_N"/>
</dbReference>
<dbReference type="SMART" id="SM00967">
    <property type="entry name" value="SpoU_sub_bind"/>
    <property type="match status" value="1"/>
</dbReference>
<protein>
    <submittedName>
        <fullName evidence="5">TrmH family RNA methyltransferase</fullName>
    </submittedName>
</protein>
<evidence type="ECO:0000313" key="6">
    <source>
        <dbReference type="Proteomes" id="UP001139971"/>
    </source>
</evidence>
<feature type="region of interest" description="Disordered" evidence="3">
    <location>
        <begin position="1"/>
        <end position="30"/>
    </location>
</feature>
<evidence type="ECO:0000256" key="2">
    <source>
        <dbReference type="ARBA" id="ARBA00022679"/>
    </source>
</evidence>
<dbReference type="GO" id="GO:0032259">
    <property type="term" value="P:methylation"/>
    <property type="evidence" value="ECO:0007669"/>
    <property type="project" value="UniProtKB-KW"/>
</dbReference>
<organism evidence="5 6">
    <name type="scientific">Tahibacter soli</name>
    <dbReference type="NCBI Taxonomy" id="2983605"/>
    <lineage>
        <taxon>Bacteria</taxon>
        <taxon>Pseudomonadati</taxon>
        <taxon>Pseudomonadota</taxon>
        <taxon>Gammaproteobacteria</taxon>
        <taxon>Lysobacterales</taxon>
        <taxon>Rhodanobacteraceae</taxon>
        <taxon>Tahibacter</taxon>
    </lineage>
</organism>
<keyword evidence="2" id="KW-0808">Transferase</keyword>
<dbReference type="Proteomes" id="UP001139971">
    <property type="component" value="Unassembled WGS sequence"/>
</dbReference>
<keyword evidence="1 5" id="KW-0489">Methyltransferase</keyword>
<dbReference type="InterPro" id="IPR013123">
    <property type="entry name" value="SpoU_subst-bd"/>
</dbReference>
<evidence type="ECO:0000259" key="4">
    <source>
        <dbReference type="SMART" id="SM00967"/>
    </source>
</evidence>
<dbReference type="CDD" id="cd18095">
    <property type="entry name" value="SpoU-like_rRNA-MTase"/>
    <property type="match status" value="1"/>
</dbReference>
<dbReference type="AlphaFoldDB" id="A0A9X4BI65"/>
<dbReference type="PANTHER" id="PTHR46429:SF2">
    <property type="entry name" value="TRNA_RRNA METHYLTRANSFERASE"/>
    <property type="match status" value="1"/>
</dbReference>
<evidence type="ECO:0000256" key="3">
    <source>
        <dbReference type="SAM" id="MobiDB-lite"/>
    </source>
</evidence>
<dbReference type="Gene3D" id="3.30.1330.30">
    <property type="match status" value="1"/>
</dbReference>
<dbReference type="GO" id="GO:0003723">
    <property type="term" value="F:RNA binding"/>
    <property type="evidence" value="ECO:0007669"/>
    <property type="project" value="InterPro"/>
</dbReference>
<dbReference type="SUPFAM" id="SSF75217">
    <property type="entry name" value="alpha/beta knot"/>
    <property type="match status" value="1"/>
</dbReference>
<comment type="caution">
    <text evidence="5">The sequence shown here is derived from an EMBL/GenBank/DDBJ whole genome shotgun (WGS) entry which is preliminary data.</text>
</comment>
<evidence type="ECO:0000313" key="5">
    <source>
        <dbReference type="EMBL" id="MDC8013646.1"/>
    </source>
</evidence>
<proteinExistence type="predicted"/>
<sequence>MSEFDYKRRRPGRGEPFTAAPTRAVPPSQQRQQEVRLFGLNACVAMFNARPEDLRKVYLTEQRISTMKAVLAWCVKQRIGYRLVADVDLAKLTGSQHHEGVCFETRRRPLLSLAELLADQPPAPAASLLIVFDGVGNPHNFGAVLRSAANFGAGGVILTADAGLSLSGAAYRVAEGGAEAVPLAKPQFGENLVAMLREAGYGVAATVPTGGESVYAKPLPARLAIVFGAEGSGMSDALIAASDRRLTIPGTGHVESLNIAASAAVLLAEHWRLTRG</sequence>